<dbReference type="PANTHER" id="PTHR37487">
    <property type="entry name" value="CHROMOSOME 1, WHOLE GENOME SHOTGUN SEQUENCE"/>
    <property type="match status" value="1"/>
</dbReference>
<gene>
    <name evidence="3" type="ORF">PGT21_001452</name>
    <name evidence="4" type="ORF">PGTUg99_005387</name>
</gene>
<keyword evidence="2" id="KW-0732">Signal</keyword>
<dbReference type="OrthoDB" id="3362246at2759"/>
<evidence type="ECO:0000313" key="6">
    <source>
        <dbReference type="Proteomes" id="UP000325313"/>
    </source>
</evidence>
<dbReference type="Proteomes" id="UP000325313">
    <property type="component" value="Unassembled WGS sequence"/>
</dbReference>
<organism evidence="4 6">
    <name type="scientific">Puccinia graminis f. sp. tritici</name>
    <dbReference type="NCBI Taxonomy" id="56615"/>
    <lineage>
        <taxon>Eukaryota</taxon>
        <taxon>Fungi</taxon>
        <taxon>Dikarya</taxon>
        <taxon>Basidiomycota</taxon>
        <taxon>Pucciniomycotina</taxon>
        <taxon>Pucciniomycetes</taxon>
        <taxon>Pucciniales</taxon>
        <taxon>Pucciniaceae</taxon>
        <taxon>Puccinia</taxon>
    </lineage>
</organism>
<accession>A0A5B0RHY4</accession>
<evidence type="ECO:0000256" key="1">
    <source>
        <dbReference type="SAM" id="MobiDB-lite"/>
    </source>
</evidence>
<dbReference type="AlphaFoldDB" id="A0A5B0RHY4"/>
<dbReference type="PANTHER" id="PTHR37487:SF2">
    <property type="entry name" value="EXPRESSED PROTEIN"/>
    <property type="match status" value="1"/>
</dbReference>
<evidence type="ECO:0000256" key="2">
    <source>
        <dbReference type="SAM" id="SignalP"/>
    </source>
</evidence>
<feature type="compositionally biased region" description="Low complexity" evidence="1">
    <location>
        <begin position="124"/>
        <end position="178"/>
    </location>
</feature>
<keyword evidence="5" id="KW-1185">Reference proteome</keyword>
<feature type="chain" id="PRO_5036138130" evidence="2">
    <location>
        <begin position="19"/>
        <end position="209"/>
    </location>
</feature>
<dbReference type="Proteomes" id="UP000324748">
    <property type="component" value="Unassembled WGS sequence"/>
</dbReference>
<comment type="caution">
    <text evidence="4">The sequence shown here is derived from an EMBL/GenBank/DDBJ whole genome shotgun (WGS) entry which is preliminary data.</text>
</comment>
<evidence type="ECO:0000313" key="5">
    <source>
        <dbReference type="Proteomes" id="UP000324748"/>
    </source>
</evidence>
<sequence>MSLRFLVTLATIVNLASGQASPEPPQAGDGPPLTVNTPTSVQACLPVAISWTGGTPPVYVSLITGGQVSSPILKDFGPQKDNSLTWQVDQPAGSSLSVQIRDSKGKLNYSDKFTVQSSTQTCKTEAPGSSAPSGGSTPTTPGSNNTKPGSSPTPSSSSPPSTSSATAGSPNTAATTPGSPAGQAGKSDASRAIPGFFVLAMAGALAVFA</sequence>
<dbReference type="EMBL" id="VDEP01000188">
    <property type="protein sequence ID" value="KAA1125042.1"/>
    <property type="molecule type" value="Genomic_DNA"/>
</dbReference>
<feature type="region of interest" description="Disordered" evidence="1">
    <location>
        <begin position="118"/>
        <end position="188"/>
    </location>
</feature>
<proteinExistence type="predicted"/>
<protein>
    <submittedName>
        <fullName evidence="4">Uncharacterized protein</fullName>
    </submittedName>
</protein>
<evidence type="ECO:0000313" key="4">
    <source>
        <dbReference type="EMBL" id="KAA1125042.1"/>
    </source>
</evidence>
<dbReference type="OMA" id="IIECQPA"/>
<feature type="signal peptide" evidence="2">
    <location>
        <begin position="1"/>
        <end position="18"/>
    </location>
</feature>
<evidence type="ECO:0000313" key="3">
    <source>
        <dbReference type="EMBL" id="KAA1108129.1"/>
    </source>
</evidence>
<name>A0A5B0RHY4_PUCGR</name>
<reference evidence="5 6" key="1">
    <citation type="submission" date="2019-05" db="EMBL/GenBank/DDBJ databases">
        <title>Emergence of the Ug99 lineage of the wheat stem rust pathogen through somatic hybridization.</title>
        <authorList>
            <person name="Li F."/>
            <person name="Upadhyaya N.M."/>
            <person name="Sperschneider J."/>
            <person name="Matny O."/>
            <person name="Nguyen-Phuc H."/>
            <person name="Mago R."/>
            <person name="Raley C."/>
            <person name="Miller M.E."/>
            <person name="Silverstein K.A.T."/>
            <person name="Henningsen E."/>
            <person name="Hirsch C.D."/>
            <person name="Visser B."/>
            <person name="Pretorius Z.A."/>
            <person name="Steffenson B.J."/>
            <person name="Schwessinger B."/>
            <person name="Dodds P.N."/>
            <person name="Figueroa M."/>
        </authorList>
    </citation>
    <scope>NUCLEOTIDE SEQUENCE [LARGE SCALE GENOMIC DNA]</scope>
    <source>
        <strain evidence="3">21-0</strain>
        <strain evidence="4 6">Ug99</strain>
    </source>
</reference>
<dbReference type="EMBL" id="VSWC01000028">
    <property type="protein sequence ID" value="KAA1108129.1"/>
    <property type="molecule type" value="Genomic_DNA"/>
</dbReference>